<organism evidence="1">
    <name type="scientific">Candidatus Kentrum sp. TC</name>
    <dbReference type="NCBI Taxonomy" id="2126339"/>
    <lineage>
        <taxon>Bacteria</taxon>
        <taxon>Pseudomonadati</taxon>
        <taxon>Pseudomonadota</taxon>
        <taxon>Gammaproteobacteria</taxon>
        <taxon>Candidatus Kentrum</taxon>
    </lineage>
</organism>
<proteinExistence type="predicted"/>
<reference evidence="1" key="1">
    <citation type="submission" date="2019-02" db="EMBL/GenBank/DDBJ databases">
        <authorList>
            <person name="Gruber-Vodicka R. H."/>
            <person name="Seah K. B. B."/>
        </authorList>
    </citation>
    <scope>NUCLEOTIDE SEQUENCE</scope>
    <source>
        <strain evidence="1">BECK_BZ125</strain>
    </source>
</reference>
<sequence length="107" mass="12288">MKDPKISRCARNDVLLVIPRRNEGSIISFSMYFHSNDHGDFVTPEDEKALLIHNNVHEGAFIILENEGCQLSISRPPSQMSYPVKLSPCFLGYQWVMHSIERKKTRA</sequence>
<gene>
    <name evidence="1" type="ORF">BECKTC1821E_GA0114239_11163</name>
</gene>
<accession>A0A450Z3Y1</accession>
<protein>
    <submittedName>
        <fullName evidence="1">Uncharacterized protein</fullName>
    </submittedName>
</protein>
<dbReference type="AlphaFoldDB" id="A0A450Z3Y1"/>
<dbReference type="EMBL" id="CAADFT010000116">
    <property type="protein sequence ID" value="VFK48513.1"/>
    <property type="molecule type" value="Genomic_DNA"/>
</dbReference>
<name>A0A450Z3Y1_9GAMM</name>
<evidence type="ECO:0000313" key="1">
    <source>
        <dbReference type="EMBL" id="VFK48513.1"/>
    </source>
</evidence>